<evidence type="ECO:0000313" key="2">
    <source>
        <dbReference type="EMBL" id="KAJ8319042.1"/>
    </source>
</evidence>
<keyword evidence="3" id="KW-1185">Reference proteome</keyword>
<feature type="domain" description="Amidase" evidence="1">
    <location>
        <begin position="140"/>
        <end position="509"/>
    </location>
</feature>
<dbReference type="PANTHER" id="PTHR11895:SF170">
    <property type="entry name" value="AMIDASE"/>
    <property type="match status" value="1"/>
</dbReference>
<dbReference type="SUPFAM" id="SSF75304">
    <property type="entry name" value="Amidase signature (AS) enzymes"/>
    <property type="match status" value="1"/>
</dbReference>
<organism evidence="2 3">
    <name type="scientific">Tegillarca granosa</name>
    <name type="common">Malaysian cockle</name>
    <name type="synonym">Anadara granosa</name>
    <dbReference type="NCBI Taxonomy" id="220873"/>
    <lineage>
        <taxon>Eukaryota</taxon>
        <taxon>Metazoa</taxon>
        <taxon>Spiralia</taxon>
        <taxon>Lophotrochozoa</taxon>
        <taxon>Mollusca</taxon>
        <taxon>Bivalvia</taxon>
        <taxon>Autobranchia</taxon>
        <taxon>Pteriomorphia</taxon>
        <taxon>Arcoida</taxon>
        <taxon>Arcoidea</taxon>
        <taxon>Arcidae</taxon>
        <taxon>Tegillarca</taxon>
    </lineage>
</organism>
<sequence>MTKQMNMPLYLDLGSSGGISCISGDLLGKLDGALDCDILEKRKHTYKPYSITNCELRQVLSRYIEYKSSHIHVLVPEIFNLDILTYYLPIQMVLEFRNKFTIVFYETILESYQRVYEIAEPELPIHVATSITYWRCDIQGAPSGKLYGKTIAVKDDIMLAGVPMMNGSKILEGYIPDADATIVTRVLDAGGRILGKSVCLDHCFGGDSFNCATGPVPNPYDKTRDAGGSSTGSAVLVARGEVDMALGEDAAGSIRVPAAWCGIVAMKPTFGLVPYTGIVPFEITLDHAGPMTRTVYDCALLLEVLAGYDDVSGKRIGILQEGFQDADAEVKSHVLEAVEKLRPTGVIIENVSIPMHNDAWHIFLPIDIEGSYSCMIQGNEYGRSGYHPSTLQEALARGRAIRPFDLLTNVKMASIFGEYVQQNYQQKFYGKAQNIRGKLIAAYEAVFKDFDVIIMPTTRLRRSLGSFKNTAPFDATGHPALTINTGFSSDDLPIGMMIVGRMHEEKTVLQIARSYEKIRDSGE</sequence>
<gene>
    <name evidence="2" type="ORF">KUTeg_004133</name>
</gene>
<dbReference type="EMBL" id="JARBDR010000214">
    <property type="protein sequence ID" value="KAJ8319042.1"/>
    <property type="molecule type" value="Genomic_DNA"/>
</dbReference>
<evidence type="ECO:0000313" key="3">
    <source>
        <dbReference type="Proteomes" id="UP001217089"/>
    </source>
</evidence>
<dbReference type="Pfam" id="PF01425">
    <property type="entry name" value="Amidase"/>
    <property type="match status" value="1"/>
</dbReference>
<dbReference type="InterPro" id="IPR036928">
    <property type="entry name" value="AS_sf"/>
</dbReference>
<dbReference type="PANTHER" id="PTHR11895">
    <property type="entry name" value="TRANSAMIDASE"/>
    <property type="match status" value="1"/>
</dbReference>
<evidence type="ECO:0000259" key="1">
    <source>
        <dbReference type="Pfam" id="PF01425"/>
    </source>
</evidence>
<protein>
    <recommendedName>
        <fullName evidence="1">Amidase domain-containing protein</fullName>
    </recommendedName>
</protein>
<dbReference type="Proteomes" id="UP001217089">
    <property type="component" value="Unassembled WGS sequence"/>
</dbReference>
<proteinExistence type="predicted"/>
<name>A0ABQ9FP34_TEGGR</name>
<reference evidence="2 3" key="1">
    <citation type="submission" date="2022-12" db="EMBL/GenBank/DDBJ databases">
        <title>Chromosome-level genome of Tegillarca granosa.</title>
        <authorList>
            <person name="Kim J."/>
        </authorList>
    </citation>
    <scope>NUCLEOTIDE SEQUENCE [LARGE SCALE GENOMIC DNA]</scope>
    <source>
        <strain evidence="2">Teg-2019</strain>
        <tissue evidence="2">Adductor muscle</tissue>
    </source>
</reference>
<accession>A0ABQ9FP34</accession>
<dbReference type="InterPro" id="IPR000120">
    <property type="entry name" value="Amidase"/>
</dbReference>
<dbReference type="Gene3D" id="3.90.1300.10">
    <property type="entry name" value="Amidase signature (AS) domain"/>
    <property type="match status" value="1"/>
</dbReference>
<dbReference type="InterPro" id="IPR023631">
    <property type="entry name" value="Amidase_dom"/>
</dbReference>
<comment type="caution">
    <text evidence="2">The sequence shown here is derived from an EMBL/GenBank/DDBJ whole genome shotgun (WGS) entry which is preliminary data.</text>
</comment>